<keyword evidence="7" id="KW-0472">Membrane</keyword>
<evidence type="ECO:0000313" key="11">
    <source>
        <dbReference type="Ensembl" id="ENSLACP00000018505.1"/>
    </source>
</evidence>
<keyword evidence="2 5" id="KW-0378">Hydrolase</keyword>
<dbReference type="GeneTree" id="ENSGT00950000182942"/>
<dbReference type="SUPFAM" id="SSF51445">
    <property type="entry name" value="(Trans)glycosidases"/>
    <property type="match status" value="1"/>
</dbReference>
<keyword evidence="12" id="KW-1185">Reference proteome</keyword>
<dbReference type="PRINTS" id="PR00742">
    <property type="entry name" value="GLHYDRLASE35"/>
</dbReference>
<dbReference type="InterPro" id="IPR001944">
    <property type="entry name" value="Glycoside_Hdrlase_35"/>
</dbReference>
<dbReference type="EMBL" id="AFYH01072928">
    <property type="status" value="NOT_ANNOTATED_CDS"/>
    <property type="molecule type" value="Genomic_DNA"/>
</dbReference>
<dbReference type="PROSITE" id="PS01182">
    <property type="entry name" value="GLYCOSYL_HYDROL_F35"/>
    <property type="match status" value="1"/>
</dbReference>
<dbReference type="EMBL" id="AFYH01072934">
    <property type="status" value="NOT_ANNOTATED_CDS"/>
    <property type="molecule type" value="Genomic_DNA"/>
</dbReference>
<dbReference type="OMA" id="FYVEWSS"/>
<feature type="active site" description="Proton donor" evidence="4">
    <location>
        <position position="195"/>
    </location>
</feature>
<dbReference type="PANTHER" id="PTHR23421">
    <property type="entry name" value="BETA-GALACTOSIDASE RELATED"/>
    <property type="match status" value="1"/>
</dbReference>
<evidence type="ECO:0000256" key="1">
    <source>
        <dbReference type="ARBA" id="ARBA00009809"/>
    </source>
</evidence>
<dbReference type="InterPro" id="IPR031330">
    <property type="entry name" value="Gly_Hdrlase_35_cat"/>
</dbReference>
<organism evidence="11 12">
    <name type="scientific">Latimeria chalumnae</name>
    <name type="common">Coelacanth</name>
    <dbReference type="NCBI Taxonomy" id="7897"/>
    <lineage>
        <taxon>Eukaryota</taxon>
        <taxon>Metazoa</taxon>
        <taxon>Chordata</taxon>
        <taxon>Craniata</taxon>
        <taxon>Vertebrata</taxon>
        <taxon>Euteleostomi</taxon>
        <taxon>Coelacanthiformes</taxon>
        <taxon>Coelacanthidae</taxon>
        <taxon>Latimeria</taxon>
    </lineage>
</organism>
<dbReference type="InParanoid" id="H3B9D4"/>
<dbReference type="HOGENOM" id="CLU_007853_7_2_1"/>
<feature type="transmembrane region" description="Helical" evidence="7">
    <location>
        <begin position="128"/>
        <end position="147"/>
    </location>
</feature>
<dbReference type="EMBL" id="AFYH01072935">
    <property type="status" value="NOT_ANNOTATED_CDS"/>
    <property type="molecule type" value="Genomic_DNA"/>
</dbReference>
<dbReference type="InterPro" id="IPR048913">
    <property type="entry name" value="BetaGal_gal-bd"/>
</dbReference>
<dbReference type="Ensembl" id="ENSLACT00000018638.1">
    <property type="protein sequence ID" value="ENSLACP00000018505.1"/>
    <property type="gene ID" value="ENSLACG00000016292.1"/>
</dbReference>
<keyword evidence="7" id="KW-1133">Transmembrane helix</keyword>
<evidence type="ECO:0000259" key="10">
    <source>
        <dbReference type="Pfam" id="PF21467"/>
    </source>
</evidence>
<protein>
    <recommendedName>
        <fullName evidence="5">Beta-galactosidase</fullName>
        <ecNumber evidence="5">3.2.1.23</ecNumber>
    </recommendedName>
</protein>
<dbReference type="SUPFAM" id="SSF49785">
    <property type="entry name" value="Galactose-binding domain-like"/>
    <property type="match status" value="1"/>
</dbReference>
<dbReference type="Proteomes" id="UP000008672">
    <property type="component" value="Unassembled WGS sequence"/>
</dbReference>
<feature type="domain" description="Glycoside hydrolase 35 catalytic" evidence="8">
    <location>
        <begin position="47"/>
        <end position="359"/>
    </location>
</feature>
<dbReference type="Pfam" id="PF01301">
    <property type="entry name" value="Glyco_hydro_35"/>
    <property type="match status" value="1"/>
</dbReference>
<dbReference type="EMBL" id="AFYH01072931">
    <property type="status" value="NOT_ANNOTATED_CDS"/>
    <property type="molecule type" value="Genomic_DNA"/>
</dbReference>
<feature type="domain" description="Beta-galactosidase 1-like first all-beta" evidence="9">
    <location>
        <begin position="417"/>
        <end position="518"/>
    </location>
</feature>
<dbReference type="Pfam" id="PF21317">
    <property type="entry name" value="BetaGal_ABD_1"/>
    <property type="match status" value="1"/>
</dbReference>
<dbReference type="Pfam" id="PF21467">
    <property type="entry name" value="BetaGal_gal-bd"/>
    <property type="match status" value="1"/>
</dbReference>
<dbReference type="PIRSF" id="PIRSF006336">
    <property type="entry name" value="B-gal"/>
    <property type="match status" value="1"/>
</dbReference>
<evidence type="ECO:0000256" key="7">
    <source>
        <dbReference type="SAM" id="Phobius"/>
    </source>
</evidence>
<keyword evidence="3 5" id="KW-0326">Glycosidase</keyword>
<dbReference type="InterPro" id="IPR017853">
    <property type="entry name" value="GH"/>
</dbReference>
<gene>
    <name evidence="11" type="primary">LOC102350793</name>
</gene>
<dbReference type="EMBL" id="AFYH01072929">
    <property type="status" value="NOT_ANNOTATED_CDS"/>
    <property type="molecule type" value="Genomic_DNA"/>
</dbReference>
<comment type="similarity">
    <text evidence="1 6">Belongs to the glycosyl hydrolase 35 family.</text>
</comment>
<reference evidence="11" key="2">
    <citation type="submission" date="2025-08" db="UniProtKB">
        <authorList>
            <consortium name="Ensembl"/>
        </authorList>
    </citation>
    <scope>IDENTIFICATION</scope>
</reference>
<keyword evidence="7" id="KW-0812">Transmembrane</keyword>
<sequence>MRKWIARLRFHMALKRFPCGLRFNWSGLIPAKMMNRKLGLQAETSDFQLEGEVFRILGGSMHYFRVPQEYWRDRMLKMKACGLNTLTTYVAWNLHEPERGLFDFNGNLDLRVPAFLISWAVIGFKAQICMAIYNCAVITLLVFSWLLRDPNMQLRTTYKGFTDAADGFFDNLLSQVVSLQYKKGGPIIAFQVENEYGSYAKDIHYLTYVKEALLKRGVVELLLTSDNKDGLLSGFVIGALATINFQKLQPALFSHLDSIQPGKPKMVMEFWTGWFDQWGSSHHVFEANDMVSTVSEIIQKGMSINLYMFHGGTNFGFLNGALDFDNYVADVTSYDYDAPLSEAGDYTPKYMKLRQLYSKFLDTTFPEPPKIDEKAAYGSIELKQYIPLWEALKYTGTAIQSQKPINMENLPINNGNGQSYGYTLYEVTLPSSGKFISKNNVRDRAQLFLDGRSIGVVDYKTQSLTVPNTQGKRLLSILVENQGRASYGLKLNKQRKGLVGEVFLNNQALSSFSIYSLEMKPSFLERLQGGQWKDVSGGPKLPGFFQGTLIVRSPPRDTYVKLPGWEKGVIFVNGRNLGRYWKVGPQETLYLPGPWLHKGENERECKQDSESGTDAQILYLPRHVYAY</sequence>
<evidence type="ECO:0000259" key="8">
    <source>
        <dbReference type="Pfam" id="PF01301"/>
    </source>
</evidence>
<comment type="catalytic activity">
    <reaction evidence="5">
        <text>Hydrolysis of terminal non-reducing beta-D-galactose residues in beta-D-galactosides.</text>
        <dbReference type="EC" id="3.2.1.23"/>
    </reaction>
</comment>
<evidence type="ECO:0000259" key="9">
    <source>
        <dbReference type="Pfam" id="PF21317"/>
    </source>
</evidence>
<evidence type="ECO:0000256" key="3">
    <source>
        <dbReference type="ARBA" id="ARBA00023295"/>
    </source>
</evidence>
<reference evidence="12" key="1">
    <citation type="submission" date="2011-08" db="EMBL/GenBank/DDBJ databases">
        <title>The draft genome of Latimeria chalumnae.</title>
        <authorList>
            <person name="Di Palma F."/>
            <person name="Alfoldi J."/>
            <person name="Johnson J."/>
            <person name="Berlin A."/>
            <person name="Gnerre S."/>
            <person name="Jaffe D."/>
            <person name="MacCallum I."/>
            <person name="Young S."/>
            <person name="Walker B.J."/>
            <person name="Lander E."/>
            <person name="Lindblad-Toh K."/>
        </authorList>
    </citation>
    <scope>NUCLEOTIDE SEQUENCE [LARGE SCALE GENOMIC DNA]</scope>
    <source>
        <strain evidence="12">Wild caught</strain>
    </source>
</reference>
<dbReference type="Gene3D" id="2.60.120.260">
    <property type="entry name" value="Galactose-binding domain-like"/>
    <property type="match status" value="2"/>
</dbReference>
<dbReference type="Bgee" id="ENSLACG00000016292">
    <property type="expression patterns" value="Expressed in pectoral fin and 1 other cell type or tissue"/>
</dbReference>
<feature type="active site" description="Nucleophile" evidence="4">
    <location>
        <position position="269"/>
    </location>
</feature>
<dbReference type="EMBL" id="AFYH01072927">
    <property type="status" value="NOT_ANNOTATED_CDS"/>
    <property type="molecule type" value="Genomic_DNA"/>
</dbReference>
<dbReference type="InterPro" id="IPR048912">
    <property type="entry name" value="BetaGal1-like_ABD1"/>
</dbReference>
<dbReference type="EMBL" id="AFYH01072933">
    <property type="status" value="NOT_ANNOTATED_CDS"/>
    <property type="molecule type" value="Genomic_DNA"/>
</dbReference>
<dbReference type="AlphaFoldDB" id="H3B9D4"/>
<dbReference type="EMBL" id="AFYH01072932">
    <property type="status" value="NOT_ANNOTATED_CDS"/>
    <property type="molecule type" value="Genomic_DNA"/>
</dbReference>
<dbReference type="GO" id="GO:0004565">
    <property type="term" value="F:beta-galactosidase activity"/>
    <property type="evidence" value="ECO:0007669"/>
    <property type="project" value="UniProtKB-EC"/>
</dbReference>
<accession>H3B9D4</accession>
<dbReference type="FunCoup" id="H3B9D4">
    <property type="interactions" value="512"/>
</dbReference>
<proteinExistence type="inferred from homology"/>
<evidence type="ECO:0000256" key="2">
    <source>
        <dbReference type="ARBA" id="ARBA00022801"/>
    </source>
</evidence>
<dbReference type="EC" id="3.2.1.23" evidence="5"/>
<dbReference type="EMBL" id="AFYH01072926">
    <property type="status" value="NOT_ANNOTATED_CDS"/>
    <property type="molecule type" value="Genomic_DNA"/>
</dbReference>
<dbReference type="eggNOG" id="KOG0496">
    <property type="taxonomic scope" value="Eukaryota"/>
</dbReference>
<reference evidence="11" key="3">
    <citation type="submission" date="2025-09" db="UniProtKB">
        <authorList>
            <consortium name="Ensembl"/>
        </authorList>
    </citation>
    <scope>IDENTIFICATION</scope>
</reference>
<dbReference type="InterPro" id="IPR019801">
    <property type="entry name" value="Glyco_hydro_35_CS"/>
</dbReference>
<dbReference type="STRING" id="7897.ENSLACP00000018505"/>
<dbReference type="InterPro" id="IPR026283">
    <property type="entry name" value="B-gal_1-like"/>
</dbReference>
<dbReference type="GO" id="GO:0005975">
    <property type="term" value="P:carbohydrate metabolic process"/>
    <property type="evidence" value="ECO:0007669"/>
    <property type="project" value="InterPro"/>
</dbReference>
<evidence type="ECO:0000256" key="5">
    <source>
        <dbReference type="RuleBase" id="RU000675"/>
    </source>
</evidence>
<dbReference type="InterPro" id="IPR008979">
    <property type="entry name" value="Galactose-bd-like_sf"/>
</dbReference>
<evidence type="ECO:0000313" key="12">
    <source>
        <dbReference type="Proteomes" id="UP000008672"/>
    </source>
</evidence>
<name>H3B9D4_LATCH</name>
<feature type="domain" description="Beta-galactosidase galactose-binding" evidence="10">
    <location>
        <begin position="542"/>
        <end position="601"/>
    </location>
</feature>
<dbReference type="EMBL" id="AFYH01072930">
    <property type="status" value="NOT_ANNOTATED_CDS"/>
    <property type="molecule type" value="Genomic_DNA"/>
</dbReference>
<dbReference type="Gene3D" id="3.20.20.80">
    <property type="entry name" value="Glycosidases"/>
    <property type="match status" value="1"/>
</dbReference>
<evidence type="ECO:0000256" key="6">
    <source>
        <dbReference type="RuleBase" id="RU003679"/>
    </source>
</evidence>
<evidence type="ECO:0000256" key="4">
    <source>
        <dbReference type="PIRSR" id="PIRSR006336-1"/>
    </source>
</evidence>